<evidence type="ECO:0000256" key="2">
    <source>
        <dbReference type="ARBA" id="ARBA00022723"/>
    </source>
</evidence>
<evidence type="ECO:0000256" key="3">
    <source>
        <dbReference type="ARBA" id="ARBA00022842"/>
    </source>
</evidence>
<dbReference type="InterPro" id="IPR029065">
    <property type="entry name" value="Enolase_C-like"/>
</dbReference>
<dbReference type="InterPro" id="IPR029017">
    <property type="entry name" value="Enolase-like_N"/>
</dbReference>
<dbReference type="PROSITE" id="PS00909">
    <property type="entry name" value="MR_MLE_2"/>
    <property type="match status" value="1"/>
</dbReference>
<dbReference type="CDD" id="cd03319">
    <property type="entry name" value="L-Ala-DL-Glu_epimerase"/>
    <property type="match status" value="1"/>
</dbReference>
<dbReference type="SFLD" id="SFLDS00001">
    <property type="entry name" value="Enolase"/>
    <property type="match status" value="1"/>
</dbReference>
<accession>A0ABY8NIF9</accession>
<comment type="similarity">
    <text evidence="1 5">Belongs to the mandelate racemase/muconate lactonizing enzyme family.</text>
</comment>
<dbReference type="InterPro" id="IPR034593">
    <property type="entry name" value="DgoD-like"/>
</dbReference>
<dbReference type="InterPro" id="IPR013342">
    <property type="entry name" value="Mandelate_racemase_C"/>
</dbReference>
<keyword evidence="3 5" id="KW-0460">Magnesium</keyword>
<dbReference type="InterPro" id="IPR036849">
    <property type="entry name" value="Enolase-like_C_sf"/>
</dbReference>
<evidence type="ECO:0000313" key="7">
    <source>
        <dbReference type="EMBL" id="WGL17887.1"/>
    </source>
</evidence>
<name>A0ABY8NIF9_9GAMM</name>
<dbReference type="InterPro" id="IPR034603">
    <property type="entry name" value="Dipeptide_epimerase"/>
</dbReference>
<feature type="domain" description="Mandelate racemase/muconate lactonizing enzyme C-terminal" evidence="6">
    <location>
        <begin position="132"/>
        <end position="222"/>
    </location>
</feature>
<organism evidence="7 8">
    <name type="scientific">Microbulbifer bruguierae</name>
    <dbReference type="NCBI Taxonomy" id="3029061"/>
    <lineage>
        <taxon>Bacteria</taxon>
        <taxon>Pseudomonadati</taxon>
        <taxon>Pseudomonadota</taxon>
        <taxon>Gammaproteobacteria</taxon>
        <taxon>Cellvibrionales</taxon>
        <taxon>Microbulbiferaceae</taxon>
        <taxon>Microbulbifer</taxon>
    </lineage>
</organism>
<dbReference type="SFLD" id="SFLDF00010">
    <property type="entry name" value="dipeptide_epimerase"/>
    <property type="match status" value="1"/>
</dbReference>
<dbReference type="Gene3D" id="3.30.390.10">
    <property type="entry name" value="Enolase-like, N-terminal domain"/>
    <property type="match status" value="1"/>
</dbReference>
<keyword evidence="4 5" id="KW-0413">Isomerase</keyword>
<gene>
    <name evidence="7" type="ORF">PVT68_06210</name>
</gene>
<evidence type="ECO:0000256" key="1">
    <source>
        <dbReference type="ARBA" id="ARBA00008031"/>
    </source>
</evidence>
<proteinExistence type="inferred from homology"/>
<keyword evidence="2 5" id="KW-0479">Metal-binding</keyword>
<evidence type="ECO:0000313" key="8">
    <source>
        <dbReference type="Proteomes" id="UP001236500"/>
    </source>
</evidence>
<dbReference type="Proteomes" id="UP001236500">
    <property type="component" value="Chromosome"/>
</dbReference>
<dbReference type="SFLD" id="SFLDG00180">
    <property type="entry name" value="muconate_cycloisomerase"/>
    <property type="match status" value="1"/>
</dbReference>
<dbReference type="InterPro" id="IPR018110">
    <property type="entry name" value="Mandel_Rmase/mucon_lact_enz_CS"/>
</dbReference>
<evidence type="ECO:0000256" key="5">
    <source>
        <dbReference type="RuleBase" id="RU366006"/>
    </source>
</evidence>
<reference evidence="7 8" key="1">
    <citation type="submission" date="2023-02" db="EMBL/GenBank/DDBJ databases">
        <title>Description and genomic characterization of Microbulbifer bruguierae sp. nov., isolated from the sediment of mangrove plant Bruguiera sexangula.</title>
        <authorList>
            <person name="Long M."/>
        </authorList>
    </citation>
    <scope>NUCLEOTIDE SEQUENCE [LARGE SCALE GENOMIC DNA]</scope>
    <source>
        <strain evidence="7 8">H12</strain>
    </source>
</reference>
<keyword evidence="8" id="KW-1185">Reference proteome</keyword>
<dbReference type="PANTHER" id="PTHR48080">
    <property type="entry name" value="D-GALACTONATE DEHYDRATASE-RELATED"/>
    <property type="match status" value="1"/>
</dbReference>
<dbReference type="SMART" id="SM00922">
    <property type="entry name" value="MR_MLE"/>
    <property type="match status" value="1"/>
</dbReference>
<dbReference type="SUPFAM" id="SSF54826">
    <property type="entry name" value="Enolase N-terminal domain-like"/>
    <property type="match status" value="1"/>
</dbReference>
<dbReference type="SUPFAM" id="SSF51604">
    <property type="entry name" value="Enolase C-terminal domain-like"/>
    <property type="match status" value="1"/>
</dbReference>
<dbReference type="Pfam" id="PF13378">
    <property type="entry name" value="MR_MLE_C"/>
    <property type="match status" value="1"/>
</dbReference>
<evidence type="ECO:0000256" key="4">
    <source>
        <dbReference type="ARBA" id="ARBA00023235"/>
    </source>
</evidence>
<comment type="cofactor">
    <cofactor evidence="5">
        <name>Mg(2+)</name>
        <dbReference type="ChEBI" id="CHEBI:18420"/>
    </cofactor>
    <text evidence="5">Binds 1 Mg(2+) ion per subunit.</text>
</comment>
<dbReference type="InterPro" id="IPR013341">
    <property type="entry name" value="Mandelate_racemase_N_dom"/>
</dbReference>
<dbReference type="EC" id="5.1.1.-" evidence="5"/>
<protein>
    <recommendedName>
        <fullName evidence="5">Dipeptide epimerase</fullName>
        <ecNumber evidence="5">5.1.1.-</ecNumber>
    </recommendedName>
</protein>
<dbReference type="NCBIfam" id="NF042940">
    <property type="entry name" value="racemase_DgcA"/>
    <property type="match status" value="1"/>
</dbReference>
<dbReference type="Gene3D" id="3.20.20.120">
    <property type="entry name" value="Enolase-like C-terminal domain"/>
    <property type="match status" value="1"/>
</dbReference>
<dbReference type="Pfam" id="PF02746">
    <property type="entry name" value="MR_MLE_N"/>
    <property type="match status" value="1"/>
</dbReference>
<dbReference type="RefSeq" id="WP_280321811.1">
    <property type="nucleotide sequence ID" value="NZ_CP118605.1"/>
</dbReference>
<evidence type="ECO:0000259" key="6">
    <source>
        <dbReference type="SMART" id="SM00922"/>
    </source>
</evidence>
<dbReference type="EMBL" id="CP118605">
    <property type="protein sequence ID" value="WGL17887.1"/>
    <property type="molecule type" value="Genomic_DNA"/>
</dbReference>
<sequence length="327" mass="35797">MNKKREVSLLVESWELESPFKITGHVFTNVEILHVCISENGVTGNGEASGVYYLDETGSSILAQAESVREALTSGLSRQQLYELLPAGGARNAIDCALWDLEAKLEKKKIWDLTGIEPAETHSFFTVGLGTPETMAEKARDIASSKIKVKLDGELALERMTAIRSARPDAEIIVDVNQGWTFEQLQELAPKFKQLGVSMIEQPLPRGGDEALEGYQCPLPLCADESCLDTSEFDQAARRYQVINIKLDKTGGLTEALALAKKAQERGLDLMVGNMVGTSLAMAPGYVVAQLCKFVDLDGAFYLKKDREPPITCDWGKLSPPSAELWG</sequence>
<dbReference type="PANTHER" id="PTHR48080:SF3">
    <property type="entry name" value="ENOLASE SUPERFAMILY MEMBER DDB_G0284701"/>
    <property type="match status" value="1"/>
</dbReference>